<dbReference type="RefSeq" id="WP_072773275.1">
    <property type="nucleotide sequence ID" value="NZ_FRDN01000009.1"/>
</dbReference>
<reference evidence="3" key="1">
    <citation type="submission" date="2016-12" db="EMBL/GenBank/DDBJ databases">
        <authorList>
            <person name="Varghese N."/>
            <person name="Submissions S."/>
        </authorList>
    </citation>
    <scope>NUCLEOTIDE SEQUENCE [LARGE SCALE GENOMIC DNA]</scope>
    <source>
        <strain evidence="3">DSM 11544</strain>
    </source>
</reference>
<dbReference type="STRING" id="1121395.SAMN02745215_02907"/>
<evidence type="ECO:0000256" key="1">
    <source>
        <dbReference type="SAM" id="Coils"/>
    </source>
</evidence>
<evidence type="ECO:0000313" key="2">
    <source>
        <dbReference type="EMBL" id="SHN77584.1"/>
    </source>
</evidence>
<proteinExistence type="predicted"/>
<evidence type="ECO:0000313" key="3">
    <source>
        <dbReference type="Proteomes" id="UP000184010"/>
    </source>
</evidence>
<feature type="coiled-coil region" evidence="1">
    <location>
        <begin position="7"/>
        <end position="34"/>
    </location>
</feature>
<keyword evidence="3" id="KW-1185">Reference proteome</keyword>
<name>A0A1M7U3U6_9FIRM</name>
<dbReference type="AlphaFoldDB" id="A0A1M7U3U6"/>
<dbReference type="EMBL" id="FRDN01000009">
    <property type="protein sequence ID" value="SHN77584.1"/>
    <property type="molecule type" value="Genomic_DNA"/>
</dbReference>
<organism evidence="2 3">
    <name type="scientific">Desulfitobacterium chlororespirans DSM 11544</name>
    <dbReference type="NCBI Taxonomy" id="1121395"/>
    <lineage>
        <taxon>Bacteria</taxon>
        <taxon>Bacillati</taxon>
        <taxon>Bacillota</taxon>
        <taxon>Clostridia</taxon>
        <taxon>Eubacteriales</taxon>
        <taxon>Desulfitobacteriaceae</taxon>
        <taxon>Desulfitobacterium</taxon>
    </lineage>
</organism>
<keyword evidence="1" id="KW-0175">Coiled coil</keyword>
<dbReference type="Proteomes" id="UP000184010">
    <property type="component" value="Unassembled WGS sequence"/>
</dbReference>
<accession>A0A1M7U3U6</accession>
<protein>
    <submittedName>
        <fullName evidence="2">Uncharacterized protein</fullName>
    </submittedName>
</protein>
<gene>
    <name evidence="2" type="ORF">SAMN02745215_02907</name>
</gene>
<sequence length="81" mass="8990">MEPLKNLVEAVEQIVDLKAENARLKQRLTKALDILAEATLCPDDGQRLDCVNHGPCSCFACWSQALEVSEVDLAFEDEEVT</sequence>